<feature type="compositionally biased region" description="Polar residues" evidence="1">
    <location>
        <begin position="30"/>
        <end position="39"/>
    </location>
</feature>
<organism evidence="2 3">
    <name type="scientific">Brassica cretica</name>
    <name type="common">Mustard</name>
    <dbReference type="NCBI Taxonomy" id="69181"/>
    <lineage>
        <taxon>Eukaryota</taxon>
        <taxon>Viridiplantae</taxon>
        <taxon>Streptophyta</taxon>
        <taxon>Embryophyta</taxon>
        <taxon>Tracheophyta</taxon>
        <taxon>Spermatophyta</taxon>
        <taxon>Magnoliopsida</taxon>
        <taxon>eudicotyledons</taxon>
        <taxon>Gunneridae</taxon>
        <taxon>Pentapetalae</taxon>
        <taxon>rosids</taxon>
        <taxon>malvids</taxon>
        <taxon>Brassicales</taxon>
        <taxon>Brassicaceae</taxon>
        <taxon>Brassiceae</taxon>
        <taxon>Brassica</taxon>
    </lineage>
</organism>
<evidence type="ECO:0000313" key="3">
    <source>
        <dbReference type="Proteomes" id="UP000266723"/>
    </source>
</evidence>
<keyword evidence="3" id="KW-1185">Reference proteome</keyword>
<accession>A0ABQ7BH28</accession>
<sequence>MSFEVSGTLERNLTLASDLHHAQMLRPPLQKSSRFQAPSSPKIPLKPRASSSLTRISGSRGYR</sequence>
<reference evidence="2 3" key="1">
    <citation type="journal article" date="2020" name="BMC Genomics">
        <title>Intraspecific diversification of the crop wild relative Brassica cretica Lam. using demographic model selection.</title>
        <authorList>
            <person name="Kioukis A."/>
            <person name="Michalopoulou V.A."/>
            <person name="Briers L."/>
            <person name="Pirintsos S."/>
            <person name="Studholme D.J."/>
            <person name="Pavlidis P."/>
            <person name="Sarris P.F."/>
        </authorList>
    </citation>
    <scope>NUCLEOTIDE SEQUENCE [LARGE SCALE GENOMIC DNA]</scope>
    <source>
        <strain evidence="3">cv. PFS-1207/04</strain>
    </source>
</reference>
<feature type="region of interest" description="Disordered" evidence="1">
    <location>
        <begin position="28"/>
        <end position="63"/>
    </location>
</feature>
<dbReference type="Proteomes" id="UP000266723">
    <property type="component" value="Unassembled WGS sequence"/>
</dbReference>
<proteinExistence type="predicted"/>
<comment type="caution">
    <text evidence="2">The sequence shown here is derived from an EMBL/GenBank/DDBJ whole genome shotgun (WGS) entry which is preliminary data.</text>
</comment>
<protein>
    <submittedName>
        <fullName evidence="2">Uncharacterized protein</fullName>
    </submittedName>
</protein>
<gene>
    <name evidence="2" type="ORF">DY000_02039899</name>
</gene>
<evidence type="ECO:0000256" key="1">
    <source>
        <dbReference type="SAM" id="MobiDB-lite"/>
    </source>
</evidence>
<dbReference type="EMBL" id="QGKV02001507">
    <property type="protein sequence ID" value="KAF3531476.1"/>
    <property type="molecule type" value="Genomic_DNA"/>
</dbReference>
<name>A0ABQ7BH28_BRACR</name>
<evidence type="ECO:0000313" key="2">
    <source>
        <dbReference type="EMBL" id="KAF3531476.1"/>
    </source>
</evidence>